<gene>
    <name evidence="4" type="ORF">ACJMK2_009782</name>
</gene>
<feature type="domain" description="Mab-21-like nucleotidyltransferase" evidence="2">
    <location>
        <begin position="150"/>
        <end position="239"/>
    </location>
</feature>
<dbReference type="InterPro" id="IPR046906">
    <property type="entry name" value="Mab-21_HhH/H2TH-like"/>
</dbReference>
<evidence type="ECO:0000256" key="1">
    <source>
        <dbReference type="ARBA" id="ARBA00008307"/>
    </source>
</evidence>
<dbReference type="SMART" id="SM01265">
    <property type="entry name" value="Mab-21"/>
    <property type="match status" value="1"/>
</dbReference>
<comment type="caution">
    <text evidence="4">The sequence shown here is derived from an EMBL/GenBank/DDBJ whole genome shotgun (WGS) entry which is preliminary data.</text>
</comment>
<feature type="domain" description="Mab-21-like HhH/H2TH-like" evidence="3">
    <location>
        <begin position="249"/>
        <end position="342"/>
    </location>
</feature>
<dbReference type="Proteomes" id="UP001634394">
    <property type="component" value="Unassembled WGS sequence"/>
</dbReference>
<dbReference type="InterPro" id="IPR024810">
    <property type="entry name" value="MAB21L/cGLR"/>
</dbReference>
<dbReference type="Pfam" id="PF20266">
    <property type="entry name" value="Mab-21_C"/>
    <property type="match status" value="1"/>
</dbReference>
<accession>A0ABD3VDB1</accession>
<dbReference type="PANTHER" id="PTHR10656:SF69">
    <property type="entry name" value="MAB-21-LIKE HHH_H2TH-LIKE DOMAIN-CONTAINING PROTEIN"/>
    <property type="match status" value="1"/>
</dbReference>
<evidence type="ECO:0000259" key="2">
    <source>
        <dbReference type="Pfam" id="PF03281"/>
    </source>
</evidence>
<reference evidence="4 5" key="1">
    <citation type="submission" date="2024-11" db="EMBL/GenBank/DDBJ databases">
        <title>Chromosome-level genome assembly of the freshwater bivalve Anodonta woodiana.</title>
        <authorList>
            <person name="Chen X."/>
        </authorList>
    </citation>
    <scope>NUCLEOTIDE SEQUENCE [LARGE SCALE GENOMIC DNA]</scope>
    <source>
        <strain evidence="4">MN2024</strain>
        <tissue evidence="4">Gills</tissue>
    </source>
</reference>
<proteinExistence type="inferred from homology"/>
<dbReference type="Pfam" id="PF03281">
    <property type="entry name" value="Mab-21"/>
    <property type="match status" value="1"/>
</dbReference>
<name>A0ABD3VDB1_SINWO</name>
<sequence length="687" mass="79719">MEVPDYYDAVSVRLMNVMDTIGLMENIRWKRIEIWTQVEELLTIEHYKDKVKVHIFGSQAEATTTSGLRSDIDIVSHLIPITVLEDLQSWEPGSVSFLMIMDDITPPGYGKLQQVYSDVPVPIYYLQTDSLMLNRTGRSCIPSNIVYHKQYTYAEYHGPAVTFKDAIKSYDIVVALQIHAWPYTALEWITRHREHNWPSPETIVSIQQSGIFFVPVGHTLSPERHLEWRISFSYGEKILVWQFNSTQYKCYIVLKMINNYFIRKRIGKNVLTSYHWKTCMFYMIESTPTDMWQPQNLLHCIELCFMKMCTWVEELNCPNYFIPAENMFLEKVNGHVQRKLSNMLHDLIRQKGRYLTMIPFDGMGQKLYMACQSPITQINDEIKWITNDMSFVVSIIFSCIQLTWFNLSRDGFQIISPLFERLHSHAARQEICNILQRLYCSNIGSHLASQCLKQQTIDQEGLDMAYEFLLLGSSSDSASGKLKMANFYLLQNNVILAENILQNIEENYAILILNVAVGNSNELTVLRIVNENISTTDIVRHYCAFPVPYLPSEMYCTPRALIPEMFRSTGSHHVSLNPDGYYWQSLAVVDPVLYLYFLHHQCCHLQNKITHKMVALSNMIRVILHGMLKYKDTALNVLAYSLKEDGFLVQSYAVPSKSMKLKNHHNAAKWQIAHLVNYAFRWLGGRH</sequence>
<protein>
    <recommendedName>
        <fullName evidence="6">Mab-21-like HhH/H2TH-like domain-containing protein</fullName>
    </recommendedName>
</protein>
<keyword evidence="5" id="KW-1185">Reference proteome</keyword>
<dbReference type="PANTHER" id="PTHR10656">
    <property type="entry name" value="CELL FATE DETERMINING PROTEIN MAB21-RELATED"/>
    <property type="match status" value="1"/>
</dbReference>
<evidence type="ECO:0000313" key="5">
    <source>
        <dbReference type="Proteomes" id="UP001634394"/>
    </source>
</evidence>
<dbReference type="EMBL" id="JBJQND010000012">
    <property type="protein sequence ID" value="KAL3859566.1"/>
    <property type="molecule type" value="Genomic_DNA"/>
</dbReference>
<organism evidence="4 5">
    <name type="scientific">Sinanodonta woodiana</name>
    <name type="common">Chinese pond mussel</name>
    <name type="synonym">Anodonta woodiana</name>
    <dbReference type="NCBI Taxonomy" id="1069815"/>
    <lineage>
        <taxon>Eukaryota</taxon>
        <taxon>Metazoa</taxon>
        <taxon>Spiralia</taxon>
        <taxon>Lophotrochozoa</taxon>
        <taxon>Mollusca</taxon>
        <taxon>Bivalvia</taxon>
        <taxon>Autobranchia</taxon>
        <taxon>Heteroconchia</taxon>
        <taxon>Palaeoheterodonta</taxon>
        <taxon>Unionida</taxon>
        <taxon>Unionoidea</taxon>
        <taxon>Unionidae</taxon>
        <taxon>Unioninae</taxon>
        <taxon>Sinanodonta</taxon>
    </lineage>
</organism>
<evidence type="ECO:0000259" key="3">
    <source>
        <dbReference type="Pfam" id="PF20266"/>
    </source>
</evidence>
<dbReference type="Gene3D" id="1.10.1410.40">
    <property type="match status" value="1"/>
</dbReference>
<evidence type="ECO:0008006" key="6">
    <source>
        <dbReference type="Google" id="ProtNLM"/>
    </source>
</evidence>
<dbReference type="AlphaFoldDB" id="A0ABD3VDB1"/>
<comment type="similarity">
    <text evidence="1">Belongs to the mab-21 family.</text>
</comment>
<dbReference type="InterPro" id="IPR046903">
    <property type="entry name" value="Mab-21-like_nuc_Trfase"/>
</dbReference>
<evidence type="ECO:0000313" key="4">
    <source>
        <dbReference type="EMBL" id="KAL3859566.1"/>
    </source>
</evidence>